<feature type="compositionally biased region" description="Polar residues" evidence="1">
    <location>
        <begin position="1"/>
        <end position="10"/>
    </location>
</feature>
<proteinExistence type="predicted"/>
<feature type="compositionally biased region" description="Basic and acidic residues" evidence="1">
    <location>
        <begin position="166"/>
        <end position="185"/>
    </location>
</feature>
<dbReference type="AlphaFoldDB" id="A0A3M7PLA9"/>
<accession>A0A3M7PLA9</accession>
<keyword evidence="3" id="KW-1185">Reference proteome</keyword>
<evidence type="ECO:0000256" key="1">
    <source>
        <dbReference type="SAM" id="MobiDB-lite"/>
    </source>
</evidence>
<feature type="region of interest" description="Disordered" evidence="1">
    <location>
        <begin position="1"/>
        <end position="81"/>
    </location>
</feature>
<gene>
    <name evidence="2" type="ORF">BpHYR1_040417</name>
</gene>
<dbReference type="Proteomes" id="UP000276133">
    <property type="component" value="Unassembled WGS sequence"/>
</dbReference>
<protein>
    <submittedName>
        <fullName evidence="2">Uncharacterized protein</fullName>
    </submittedName>
</protein>
<evidence type="ECO:0000313" key="2">
    <source>
        <dbReference type="EMBL" id="RMZ99891.1"/>
    </source>
</evidence>
<sequence>MTLSDNSNALLTKRKMTRRTQSQSTASSPSIQSTSQNSNQNLVKEKMVKSHSDSKRLYRSSDLMPEKRSAESRKKTPQEIEFEEKINQLNRLKNSASNDEFNKINYSLGEEINEMDRNNVNKNEFASLSHEKINKISEKKNHSFLREVTKDKDQFRSKPISNKLTDWNDDKTAENNADPKDTSDTKISHSILKSLNMYRF</sequence>
<reference evidence="2 3" key="1">
    <citation type="journal article" date="2018" name="Sci. Rep.">
        <title>Genomic signatures of local adaptation to the degree of environmental predictability in rotifers.</title>
        <authorList>
            <person name="Franch-Gras L."/>
            <person name="Hahn C."/>
            <person name="Garcia-Roger E.M."/>
            <person name="Carmona M.J."/>
            <person name="Serra M."/>
            <person name="Gomez A."/>
        </authorList>
    </citation>
    <scope>NUCLEOTIDE SEQUENCE [LARGE SCALE GENOMIC DNA]</scope>
    <source>
        <strain evidence="2">HYR1</strain>
    </source>
</reference>
<evidence type="ECO:0000313" key="3">
    <source>
        <dbReference type="Proteomes" id="UP000276133"/>
    </source>
</evidence>
<feature type="compositionally biased region" description="Basic and acidic residues" evidence="1">
    <location>
        <begin position="43"/>
        <end position="56"/>
    </location>
</feature>
<dbReference type="OrthoDB" id="10649780at2759"/>
<name>A0A3M7PLA9_BRAPC</name>
<comment type="caution">
    <text evidence="2">The sequence shown here is derived from an EMBL/GenBank/DDBJ whole genome shotgun (WGS) entry which is preliminary data.</text>
</comment>
<organism evidence="2 3">
    <name type="scientific">Brachionus plicatilis</name>
    <name type="common">Marine rotifer</name>
    <name type="synonym">Brachionus muelleri</name>
    <dbReference type="NCBI Taxonomy" id="10195"/>
    <lineage>
        <taxon>Eukaryota</taxon>
        <taxon>Metazoa</taxon>
        <taxon>Spiralia</taxon>
        <taxon>Gnathifera</taxon>
        <taxon>Rotifera</taxon>
        <taxon>Eurotatoria</taxon>
        <taxon>Monogononta</taxon>
        <taxon>Pseudotrocha</taxon>
        <taxon>Ploima</taxon>
        <taxon>Brachionidae</taxon>
        <taxon>Brachionus</taxon>
    </lineage>
</organism>
<feature type="compositionally biased region" description="Basic and acidic residues" evidence="1">
    <location>
        <begin position="64"/>
        <end position="81"/>
    </location>
</feature>
<feature type="region of interest" description="Disordered" evidence="1">
    <location>
        <begin position="150"/>
        <end position="185"/>
    </location>
</feature>
<dbReference type="EMBL" id="REGN01010006">
    <property type="protein sequence ID" value="RMZ99891.1"/>
    <property type="molecule type" value="Genomic_DNA"/>
</dbReference>
<feature type="compositionally biased region" description="Low complexity" evidence="1">
    <location>
        <begin position="20"/>
        <end position="41"/>
    </location>
</feature>